<sequence length="255" mass="28076">MKKRIYSIISFALLLVLCAGPVYRTKAEEIQVQQIPVTEDVIVTDNLNAADTTDVNAEADAQAVLAQQVAAVTAEQQSRQIVFIGDSRTVGMKGAVGKDNNVWSAKVGMGLTWMKSTGVPAVESDINANTDVVILMGVNDVRSLSYTKKYISYLNEKAAVWTALGANVYYVSVNPMVFETSSYPGITNELIENWNARMQQGLSSDISYIDTYSQVLGQLSSKDGIHYNNKSYKLIYSLINQGIINDKVLKEYYSI</sequence>
<dbReference type="CDD" id="cd00229">
    <property type="entry name" value="SGNH_hydrolase"/>
    <property type="match status" value="1"/>
</dbReference>
<name>A0A5P6VQM0_PSEXY</name>
<reference evidence="2" key="1">
    <citation type="submission" date="2019-08" db="EMBL/GenBank/DDBJ databases">
        <title>Complete Genome Sequence of the Polysaccharide-Degrading Rumen Bacterium Pseudobutyrivibrio xylanivorans MA3014.</title>
        <authorList>
            <person name="Palevich N."/>
            <person name="Maclean P.H."/>
            <person name="Kelly W.J."/>
            <person name="Leahy S.C."/>
            <person name="Rakonjac J."/>
            <person name="Attwood G.T."/>
        </authorList>
    </citation>
    <scope>NUCLEOTIDE SEQUENCE [LARGE SCALE GENOMIC DNA]</scope>
    <source>
        <strain evidence="2">MA3014</strain>
    </source>
</reference>
<dbReference type="InterPro" id="IPR036514">
    <property type="entry name" value="SGNH_hydro_sf"/>
</dbReference>
<evidence type="ECO:0000313" key="1">
    <source>
        <dbReference type="EMBL" id="QFJ54897.1"/>
    </source>
</evidence>
<gene>
    <name evidence="1" type="ORF">FXF36_08515</name>
</gene>
<dbReference type="Gene3D" id="3.40.50.1110">
    <property type="entry name" value="SGNH hydrolase"/>
    <property type="match status" value="1"/>
</dbReference>
<keyword evidence="1" id="KW-0378">Hydrolase</keyword>
<dbReference type="SUPFAM" id="SSF52266">
    <property type="entry name" value="SGNH hydrolase"/>
    <property type="match status" value="1"/>
</dbReference>
<proteinExistence type="predicted"/>
<evidence type="ECO:0000313" key="2">
    <source>
        <dbReference type="Proteomes" id="UP000327030"/>
    </source>
</evidence>
<dbReference type="OrthoDB" id="1976592at2"/>
<organism evidence="1 2">
    <name type="scientific">Pseudobutyrivibrio xylanivorans</name>
    <dbReference type="NCBI Taxonomy" id="185007"/>
    <lineage>
        <taxon>Bacteria</taxon>
        <taxon>Bacillati</taxon>
        <taxon>Bacillota</taxon>
        <taxon>Clostridia</taxon>
        <taxon>Lachnospirales</taxon>
        <taxon>Lachnospiraceae</taxon>
        <taxon>Pseudobutyrivibrio</taxon>
    </lineage>
</organism>
<dbReference type="GO" id="GO:0016787">
    <property type="term" value="F:hydrolase activity"/>
    <property type="evidence" value="ECO:0007669"/>
    <property type="project" value="UniProtKB-KW"/>
</dbReference>
<dbReference type="Proteomes" id="UP000327030">
    <property type="component" value="Chromosome 1"/>
</dbReference>
<dbReference type="KEGG" id="pxv:FXF36_08515"/>
<accession>A0A5P6VQM0</accession>
<protein>
    <submittedName>
        <fullName evidence="1">SGNH/GDSL hydrolase family protein</fullName>
    </submittedName>
</protein>
<dbReference type="RefSeq" id="WP_151623356.1">
    <property type="nucleotide sequence ID" value="NZ_CP043028.1"/>
</dbReference>
<dbReference type="AlphaFoldDB" id="A0A5P6VQM0"/>
<dbReference type="EMBL" id="CP043028">
    <property type="protein sequence ID" value="QFJ54897.1"/>
    <property type="molecule type" value="Genomic_DNA"/>
</dbReference>